<evidence type="ECO:0000313" key="10">
    <source>
        <dbReference type="Proteomes" id="UP000019254"/>
    </source>
</evidence>
<dbReference type="EMBL" id="AODE01000030">
    <property type="protein sequence ID" value="EUJ26563.1"/>
    <property type="molecule type" value="Genomic_DNA"/>
</dbReference>
<keyword evidence="7" id="KW-0812">Transmembrane</keyword>
<keyword evidence="10" id="KW-1185">Reference proteome</keyword>
<keyword evidence="3" id="KW-0964">Secreted</keyword>
<evidence type="ECO:0000256" key="7">
    <source>
        <dbReference type="SAM" id="Phobius"/>
    </source>
</evidence>
<feature type="transmembrane region" description="Helical" evidence="7">
    <location>
        <begin position="64"/>
        <end position="83"/>
    </location>
</feature>
<evidence type="ECO:0000256" key="6">
    <source>
        <dbReference type="SAM" id="MobiDB-lite"/>
    </source>
</evidence>
<name>W7C1V0_9LIST</name>
<sequence>MDTGEFSDSSKVTFLGEKLTVKPVDKAEKPAVAQAVKKASANAPKATPTKTTNLKALPKTGDNSSAGLVFAGFLVSGLAVALLRKRG</sequence>
<evidence type="ECO:0000259" key="8">
    <source>
        <dbReference type="PROSITE" id="PS50847"/>
    </source>
</evidence>
<reference evidence="9 10" key="1">
    <citation type="journal article" date="2014" name="Int. J. Syst. Evol. Microbiol.">
        <title>Listeria floridensis sp. nov., Listeria aquatica sp. nov., Listeria cornellensis sp. nov., Listeria riparia sp. nov. and Listeria grandensis sp. nov., from agricultural and natural environments.</title>
        <authorList>
            <person name="den Bakker H.C."/>
            <person name="Warchocki S."/>
            <person name="Wright E.M."/>
            <person name="Allred A.F."/>
            <person name="Ahlstrom C."/>
            <person name="Manuel C.S."/>
            <person name="Stasiewicz M.J."/>
            <person name="Burrell A."/>
            <person name="Roof S."/>
            <person name="Strawn L."/>
            <person name="Fortes E.D."/>
            <person name="Nightingale K.K."/>
            <person name="Kephart D."/>
            <person name="Wiedmann M."/>
        </authorList>
    </citation>
    <scope>NUCLEOTIDE SEQUENCE [LARGE SCALE GENOMIC DNA]</scope>
    <source>
        <strain evidence="10">FSL F6-969</strain>
    </source>
</reference>
<evidence type="ECO:0000256" key="4">
    <source>
        <dbReference type="ARBA" id="ARBA00022729"/>
    </source>
</evidence>
<comment type="subcellular location">
    <subcellularLocation>
        <location evidence="1">Secreted</location>
        <location evidence="1">Cell wall</location>
        <topology evidence="1">Peptidoglycan-anchor</topology>
    </subcellularLocation>
</comment>
<keyword evidence="7" id="KW-0472">Membrane</keyword>
<gene>
    <name evidence="9" type="ORF">PCORN_14574</name>
</gene>
<organism evidence="9 10">
    <name type="scientific">Listeria cornellensis FSL F6-0969</name>
    <dbReference type="NCBI Taxonomy" id="1265820"/>
    <lineage>
        <taxon>Bacteria</taxon>
        <taxon>Bacillati</taxon>
        <taxon>Bacillota</taxon>
        <taxon>Bacilli</taxon>
        <taxon>Bacillales</taxon>
        <taxon>Listeriaceae</taxon>
        <taxon>Listeria</taxon>
    </lineage>
</organism>
<dbReference type="Proteomes" id="UP000019254">
    <property type="component" value="Unassembled WGS sequence"/>
</dbReference>
<evidence type="ECO:0000256" key="1">
    <source>
        <dbReference type="ARBA" id="ARBA00004168"/>
    </source>
</evidence>
<feature type="domain" description="Gram-positive cocci surface proteins LPxTG" evidence="8">
    <location>
        <begin position="57"/>
        <end position="87"/>
    </location>
</feature>
<protein>
    <recommendedName>
        <fullName evidence="8">Gram-positive cocci surface proteins LPxTG domain-containing protein</fullName>
    </recommendedName>
</protein>
<feature type="region of interest" description="Disordered" evidence="6">
    <location>
        <begin position="38"/>
        <end position="59"/>
    </location>
</feature>
<keyword evidence="7" id="KW-1133">Transmembrane helix</keyword>
<dbReference type="STRING" id="1265820.PCORN_14574"/>
<accession>W7C1V0</accession>
<dbReference type="InterPro" id="IPR019931">
    <property type="entry name" value="LPXTG_anchor"/>
</dbReference>
<dbReference type="AlphaFoldDB" id="W7C1V0"/>
<dbReference type="RefSeq" id="WP_051999453.1">
    <property type="nucleotide sequence ID" value="NZ_AODE01000030.1"/>
</dbReference>
<dbReference type="Pfam" id="PF00746">
    <property type="entry name" value="Gram_pos_anchor"/>
    <property type="match status" value="1"/>
</dbReference>
<dbReference type="PATRIC" id="fig|1265820.5.peg.2878"/>
<dbReference type="NCBIfam" id="TIGR01167">
    <property type="entry name" value="LPXTG_anchor"/>
    <property type="match status" value="1"/>
</dbReference>
<evidence type="ECO:0000313" key="9">
    <source>
        <dbReference type="EMBL" id="EUJ26563.1"/>
    </source>
</evidence>
<dbReference type="PROSITE" id="PS50847">
    <property type="entry name" value="GRAM_POS_ANCHORING"/>
    <property type="match status" value="1"/>
</dbReference>
<proteinExistence type="predicted"/>
<comment type="caution">
    <text evidence="9">The sequence shown here is derived from an EMBL/GenBank/DDBJ whole genome shotgun (WGS) entry which is preliminary data.</text>
</comment>
<keyword evidence="4" id="KW-0732">Signal</keyword>
<evidence type="ECO:0000256" key="5">
    <source>
        <dbReference type="ARBA" id="ARBA00023088"/>
    </source>
</evidence>
<evidence type="ECO:0000256" key="3">
    <source>
        <dbReference type="ARBA" id="ARBA00022525"/>
    </source>
</evidence>
<keyword evidence="2" id="KW-0134">Cell wall</keyword>
<keyword evidence="5" id="KW-0572">Peptidoglycan-anchor</keyword>
<evidence type="ECO:0000256" key="2">
    <source>
        <dbReference type="ARBA" id="ARBA00022512"/>
    </source>
</evidence>